<dbReference type="HOGENOM" id="CLU_2192484_0_0_9"/>
<comment type="caution">
    <text evidence="1">The sequence shown here is derived from an EMBL/GenBank/DDBJ whole genome shotgun (WGS) entry which is preliminary data.</text>
</comment>
<dbReference type="AlphaFoldDB" id="N1ZW73"/>
<dbReference type="EMBL" id="AQFT01000149">
    <property type="protein sequence ID" value="EMZ20151.1"/>
    <property type="molecule type" value="Genomic_DNA"/>
</dbReference>
<evidence type="ECO:0000313" key="1">
    <source>
        <dbReference type="EMBL" id="EMZ20151.1"/>
    </source>
</evidence>
<dbReference type="STRING" id="1235802.C823_05139"/>
<organism evidence="1 2">
    <name type="scientific">Eubacterium plexicaudatum ASF492</name>
    <dbReference type="NCBI Taxonomy" id="1235802"/>
    <lineage>
        <taxon>Bacteria</taxon>
        <taxon>Bacillati</taxon>
        <taxon>Bacillota</taxon>
        <taxon>Clostridia</taxon>
        <taxon>Eubacteriales</taxon>
        <taxon>Eubacteriaceae</taxon>
        <taxon>Eubacterium</taxon>
    </lineage>
</organism>
<protein>
    <submittedName>
        <fullName evidence="1">Uncharacterized protein</fullName>
    </submittedName>
</protein>
<dbReference type="eggNOG" id="ENOG50333HZ">
    <property type="taxonomic scope" value="Bacteria"/>
</dbReference>
<dbReference type="Proteomes" id="UP000012589">
    <property type="component" value="Unassembled WGS sequence"/>
</dbReference>
<name>N1ZW73_9FIRM</name>
<keyword evidence="2" id="KW-1185">Reference proteome</keyword>
<accession>N1ZW73</accession>
<dbReference type="OrthoDB" id="9796949at2"/>
<sequence length="103" mass="11855">MGFRLGEIIEKQEHGVLHGIQREIACECWFTSSGRSIPQIIKIMDEEGHLYTIRDIELLTAETKTYCGIQTVEHLCRISISGRTSIVKLIYTKESCRWTIIEV</sequence>
<gene>
    <name evidence="1" type="ORF">C823_05139</name>
</gene>
<evidence type="ECO:0000313" key="2">
    <source>
        <dbReference type="Proteomes" id="UP000012589"/>
    </source>
</evidence>
<proteinExistence type="predicted"/>
<reference evidence="1 2" key="1">
    <citation type="journal article" date="2014" name="Genome Announc.">
        <title>Draft genome sequences of the altered schaedler flora, a defined bacterial community from gnotobiotic mice.</title>
        <authorList>
            <person name="Wannemuehler M.J."/>
            <person name="Overstreet A.M."/>
            <person name="Ward D.V."/>
            <person name="Phillips G.J."/>
        </authorList>
    </citation>
    <scope>NUCLEOTIDE SEQUENCE [LARGE SCALE GENOMIC DNA]</scope>
    <source>
        <strain evidence="1 2">ASF492</strain>
    </source>
</reference>
<dbReference type="PATRIC" id="fig|1235802.3.peg.5425"/>